<protein>
    <recommendedName>
        <fullName evidence="1">Abortive infection protein-like C-terminal domain-containing protein</fullName>
    </recommendedName>
</protein>
<evidence type="ECO:0000313" key="3">
    <source>
        <dbReference type="Proteomes" id="UP000234847"/>
    </source>
</evidence>
<proteinExistence type="predicted"/>
<evidence type="ECO:0000259" key="1">
    <source>
        <dbReference type="Pfam" id="PF14355"/>
    </source>
</evidence>
<dbReference type="AlphaFoldDB" id="A0AAX0VKR0"/>
<dbReference type="Proteomes" id="UP000234847">
    <property type="component" value="Unassembled WGS sequence"/>
</dbReference>
<feature type="domain" description="Abortive infection protein-like C-terminal" evidence="1">
    <location>
        <begin position="176"/>
        <end position="248"/>
    </location>
</feature>
<dbReference type="InterPro" id="IPR026001">
    <property type="entry name" value="Abi-like_C"/>
</dbReference>
<evidence type="ECO:0000313" key="2">
    <source>
        <dbReference type="EMBL" id="PKZ82101.1"/>
    </source>
</evidence>
<comment type="caution">
    <text evidence="2">The sequence shown here is derived from an EMBL/GenBank/DDBJ whole genome shotgun (WGS) entry which is preliminary data.</text>
</comment>
<dbReference type="RefSeq" id="WP_078025884.1">
    <property type="nucleotide sequence ID" value="NZ_CABIZL010000005.1"/>
</dbReference>
<name>A0AAX0VKR0_MICLU</name>
<accession>A0AAX0VKR0</accession>
<gene>
    <name evidence="2" type="ORF">CYJ95_05575</name>
</gene>
<dbReference type="Pfam" id="PF14355">
    <property type="entry name" value="Abi_C"/>
    <property type="match status" value="1"/>
</dbReference>
<sequence length="268" mass="29161">MKTPVLSATDMRIVEQVLDMGDGYVLDFSNRTFADFFADLDVEIEPEDSGLSKAKRLRAFFRSASTSECARVLHALLEYRGEQDGDDESASIDKYRAIVSRLEGVAVPLSAAPVAPEVLTLAYVRELSDKAERRLAASDLEGAITVSRTLVEAVLEQLEIRLTGQSGNYAGDLQRQYKAVAKILRIDDKDDQVDEGFKQIARGLVQIVNGLAAIRNMASDGHARHVQPQARHARVAVNSAKTVASFLVEVYLAKRTGPTSPAAVRSGG</sequence>
<organism evidence="2 3">
    <name type="scientific">Micrococcus luteus</name>
    <name type="common">Micrococcus lysodeikticus</name>
    <dbReference type="NCBI Taxonomy" id="1270"/>
    <lineage>
        <taxon>Bacteria</taxon>
        <taxon>Bacillati</taxon>
        <taxon>Actinomycetota</taxon>
        <taxon>Actinomycetes</taxon>
        <taxon>Micrococcales</taxon>
        <taxon>Micrococcaceae</taxon>
        <taxon>Micrococcus</taxon>
    </lineage>
</organism>
<dbReference type="EMBL" id="PKJT01000004">
    <property type="protein sequence ID" value="PKZ82101.1"/>
    <property type="molecule type" value="Genomic_DNA"/>
</dbReference>
<reference evidence="2 3" key="1">
    <citation type="submission" date="2017-12" db="EMBL/GenBank/DDBJ databases">
        <title>Phylogenetic diversity of female urinary microbiome.</title>
        <authorList>
            <person name="Thomas-White K."/>
            <person name="Wolfe A.J."/>
        </authorList>
    </citation>
    <scope>NUCLEOTIDE SEQUENCE [LARGE SCALE GENOMIC DNA]</scope>
    <source>
        <strain evidence="2 3">UMB0038</strain>
    </source>
</reference>